<feature type="transmembrane region" description="Helical" evidence="5">
    <location>
        <begin position="382"/>
        <end position="404"/>
    </location>
</feature>
<dbReference type="Pfam" id="PF13520">
    <property type="entry name" value="AA_permease_2"/>
    <property type="match status" value="1"/>
</dbReference>
<evidence type="ECO:0000256" key="3">
    <source>
        <dbReference type="ARBA" id="ARBA00022989"/>
    </source>
</evidence>
<evidence type="ECO:0000256" key="2">
    <source>
        <dbReference type="ARBA" id="ARBA00022692"/>
    </source>
</evidence>
<feature type="transmembrane region" description="Helical" evidence="5">
    <location>
        <begin position="42"/>
        <end position="62"/>
    </location>
</feature>
<accession>W6S1J1</accession>
<feature type="transmembrane region" description="Helical" evidence="5">
    <location>
        <begin position="267"/>
        <end position="290"/>
    </location>
</feature>
<dbReference type="eggNOG" id="COG0531">
    <property type="taxonomic scope" value="Bacteria"/>
</dbReference>
<dbReference type="HOGENOM" id="CLU_007946_3_4_9"/>
<name>W6S1J1_9CLOT</name>
<dbReference type="PANTHER" id="PTHR11785">
    <property type="entry name" value="AMINO ACID TRANSPORTER"/>
    <property type="match status" value="1"/>
</dbReference>
<dbReference type="GO" id="GO:0016020">
    <property type="term" value="C:membrane"/>
    <property type="evidence" value="ECO:0007669"/>
    <property type="project" value="UniProtKB-SubCell"/>
</dbReference>
<evidence type="ECO:0000256" key="1">
    <source>
        <dbReference type="ARBA" id="ARBA00004141"/>
    </source>
</evidence>
<sequence length="430" mass="46660">MTNLEKQLGFKEALSITIGVVIGEGIFFKASSVFNNAGSPTLGILAWIIAGIITICCGLSIAEVSSSIPRNGGLYGYLKELYNEKIAYLYGWMQNIIYYPALVASTSIVFSRQATYFIQLTETEQKLLSISLILFLSAIHILSTKTAGKLQIIFTAGKLIPLFVIIIIGIFYNGNNTGIIFSEYSNPSNSLGFGSALLACLWAYDGWISVGNITGEMKNPAKDLPKAIILGLSLIMVVYVSISFVFLKVLGFNDAITSNKIASDVSLIIFGKVGATLITIGILVSVIGAFNGNLISGSRISYTMANDKLLPFSKSLSKVSKFNTPIYSIILTSGLGIIYVFTGTYESITNICLFSALFFFLLGVTGVFILRKRKITSKYKTPLYPVVPIIGILGGSYVIIDTLFSDFRNAAIGILITLIGYPVYVFLKKK</sequence>
<feature type="transmembrane region" description="Helical" evidence="5">
    <location>
        <begin position="324"/>
        <end position="342"/>
    </location>
</feature>
<dbReference type="InterPro" id="IPR002293">
    <property type="entry name" value="AA/rel_permease1"/>
</dbReference>
<keyword evidence="2 5" id="KW-0812">Transmembrane</keyword>
<reference evidence="6 7" key="1">
    <citation type="submission" date="2013-11" db="EMBL/GenBank/DDBJ databases">
        <title>Complete genome sequence of Clostridum sp. M2/40.</title>
        <authorList>
            <person name="Wibberg D."/>
            <person name="Puehler A."/>
            <person name="Schlueter A."/>
        </authorList>
    </citation>
    <scope>NUCLEOTIDE SEQUENCE [LARGE SCALE GENOMIC DNA]</scope>
    <source>
        <strain evidence="7">M2/40</strain>
    </source>
</reference>
<dbReference type="PANTHER" id="PTHR11785:SF512">
    <property type="entry name" value="SOBREMESA, ISOFORM B"/>
    <property type="match status" value="1"/>
</dbReference>
<dbReference type="GO" id="GO:0015179">
    <property type="term" value="F:L-amino acid transmembrane transporter activity"/>
    <property type="evidence" value="ECO:0007669"/>
    <property type="project" value="TreeGrafter"/>
</dbReference>
<evidence type="ECO:0000256" key="4">
    <source>
        <dbReference type="ARBA" id="ARBA00023136"/>
    </source>
</evidence>
<dbReference type="Gene3D" id="1.20.1740.10">
    <property type="entry name" value="Amino acid/polyamine transporter I"/>
    <property type="match status" value="1"/>
</dbReference>
<keyword evidence="4 5" id="KW-0472">Membrane</keyword>
<feature type="transmembrane region" description="Helical" evidence="5">
    <location>
        <begin position="12"/>
        <end position="30"/>
    </location>
</feature>
<keyword evidence="3 5" id="KW-1133">Transmembrane helix</keyword>
<comment type="subcellular location">
    <subcellularLocation>
        <location evidence="1">Membrane</location>
        <topology evidence="1">Multi-pass membrane protein</topology>
    </subcellularLocation>
</comment>
<feature type="transmembrane region" description="Helical" evidence="5">
    <location>
        <begin position="150"/>
        <end position="172"/>
    </location>
</feature>
<protein>
    <submittedName>
        <fullName evidence="6">Amino acid permease</fullName>
    </submittedName>
</protein>
<keyword evidence="7" id="KW-1185">Reference proteome</keyword>
<dbReference type="PIRSF" id="PIRSF006060">
    <property type="entry name" value="AA_transporter"/>
    <property type="match status" value="1"/>
</dbReference>
<feature type="transmembrane region" description="Helical" evidence="5">
    <location>
        <begin position="127"/>
        <end position="143"/>
    </location>
</feature>
<dbReference type="STRING" id="1216932.CM240_2625"/>
<dbReference type="EMBL" id="HG917868">
    <property type="protein sequence ID" value="CDM69749.1"/>
    <property type="molecule type" value="Genomic_DNA"/>
</dbReference>
<dbReference type="PATRIC" id="fig|1216932.3.peg.2592"/>
<dbReference type="OrthoDB" id="3181223at2"/>
<proteinExistence type="predicted"/>
<dbReference type="RefSeq" id="WP_044039536.1">
    <property type="nucleotide sequence ID" value="NZ_HG917868.1"/>
</dbReference>
<feature type="transmembrane region" description="Helical" evidence="5">
    <location>
        <begin position="348"/>
        <end position="370"/>
    </location>
</feature>
<organism evidence="6 7">
    <name type="scientific">Clostridium bornimense</name>
    <dbReference type="NCBI Taxonomy" id="1216932"/>
    <lineage>
        <taxon>Bacteria</taxon>
        <taxon>Bacillati</taxon>
        <taxon>Bacillota</taxon>
        <taxon>Clostridia</taxon>
        <taxon>Eubacteriales</taxon>
        <taxon>Clostridiaceae</taxon>
        <taxon>Clostridium</taxon>
    </lineage>
</organism>
<dbReference type="InterPro" id="IPR050598">
    <property type="entry name" value="AminoAcid_Transporter"/>
</dbReference>
<evidence type="ECO:0000313" key="6">
    <source>
        <dbReference type="EMBL" id="CDM69749.1"/>
    </source>
</evidence>
<dbReference type="KEGG" id="clt:CM240_2625"/>
<dbReference type="AlphaFoldDB" id="W6S1J1"/>
<feature type="transmembrane region" description="Helical" evidence="5">
    <location>
        <begin position="96"/>
        <end position="115"/>
    </location>
</feature>
<feature type="transmembrane region" description="Helical" evidence="5">
    <location>
        <begin position="227"/>
        <end position="247"/>
    </location>
</feature>
<feature type="transmembrane region" description="Helical" evidence="5">
    <location>
        <begin position="410"/>
        <end position="427"/>
    </location>
</feature>
<dbReference type="Proteomes" id="UP000019426">
    <property type="component" value="Chromosome M2/40_rep1"/>
</dbReference>
<gene>
    <name evidence="6" type="primary">ykbA</name>
    <name evidence="6" type="ORF">CM240_2625</name>
</gene>
<evidence type="ECO:0000256" key="5">
    <source>
        <dbReference type="SAM" id="Phobius"/>
    </source>
</evidence>
<feature type="transmembrane region" description="Helical" evidence="5">
    <location>
        <begin position="192"/>
        <end position="215"/>
    </location>
</feature>
<evidence type="ECO:0000313" key="7">
    <source>
        <dbReference type="Proteomes" id="UP000019426"/>
    </source>
</evidence>